<reference evidence="2 3" key="1">
    <citation type="submission" date="2020-08" db="EMBL/GenBank/DDBJ databases">
        <title>Genomic Encyclopedia of Type Strains, Phase IV (KMG-IV): sequencing the most valuable type-strain genomes for metagenomic binning, comparative biology and taxonomic classification.</title>
        <authorList>
            <person name="Goeker M."/>
        </authorList>
    </citation>
    <scope>NUCLEOTIDE SEQUENCE [LARGE SCALE GENOMIC DNA]</scope>
    <source>
        <strain evidence="2 3">DSM 11590</strain>
    </source>
</reference>
<evidence type="ECO:0000313" key="3">
    <source>
        <dbReference type="Proteomes" id="UP000544872"/>
    </source>
</evidence>
<dbReference type="Proteomes" id="UP000544872">
    <property type="component" value="Unassembled WGS sequence"/>
</dbReference>
<organism evidence="2 3">
    <name type="scientific">Novispirillum itersonii</name>
    <name type="common">Aquaspirillum itersonii</name>
    <dbReference type="NCBI Taxonomy" id="189"/>
    <lineage>
        <taxon>Bacteria</taxon>
        <taxon>Pseudomonadati</taxon>
        <taxon>Pseudomonadota</taxon>
        <taxon>Alphaproteobacteria</taxon>
        <taxon>Rhodospirillales</taxon>
        <taxon>Novispirillaceae</taxon>
        <taxon>Novispirillum</taxon>
    </lineage>
</organism>
<dbReference type="AlphaFoldDB" id="A0A7W9ZFI1"/>
<evidence type="ECO:0000256" key="1">
    <source>
        <dbReference type="SAM" id="Phobius"/>
    </source>
</evidence>
<proteinExistence type="predicted"/>
<protein>
    <recommendedName>
        <fullName evidence="4">Transmembrane protein</fullName>
    </recommendedName>
</protein>
<dbReference type="RefSeq" id="WP_184263312.1">
    <property type="nucleotide sequence ID" value="NZ_JACIIX010000006.1"/>
</dbReference>
<feature type="transmembrane region" description="Helical" evidence="1">
    <location>
        <begin position="37"/>
        <end position="56"/>
    </location>
</feature>
<accession>A0A7W9ZFI1</accession>
<keyword evidence="1" id="KW-1133">Transmembrane helix</keyword>
<keyword evidence="3" id="KW-1185">Reference proteome</keyword>
<evidence type="ECO:0000313" key="2">
    <source>
        <dbReference type="EMBL" id="MBB6210475.1"/>
    </source>
</evidence>
<sequence>MSPLSLFQTLAVRLLALCVLALVAVVVMAVVVPSALILILLATGAALGLGVLAVLFGKGTITIKRA</sequence>
<dbReference type="EMBL" id="JACIIX010000006">
    <property type="protein sequence ID" value="MBB6210475.1"/>
    <property type="molecule type" value="Genomic_DNA"/>
</dbReference>
<name>A0A7W9ZFI1_NOVIT</name>
<gene>
    <name evidence="2" type="ORF">FHS48_001891</name>
</gene>
<keyword evidence="1" id="KW-0472">Membrane</keyword>
<keyword evidence="1" id="KW-0812">Transmembrane</keyword>
<feature type="transmembrane region" description="Helical" evidence="1">
    <location>
        <begin position="12"/>
        <end position="31"/>
    </location>
</feature>
<comment type="caution">
    <text evidence="2">The sequence shown here is derived from an EMBL/GenBank/DDBJ whole genome shotgun (WGS) entry which is preliminary data.</text>
</comment>
<evidence type="ECO:0008006" key="4">
    <source>
        <dbReference type="Google" id="ProtNLM"/>
    </source>
</evidence>